<sequence>MNSRCTNCNFHLVSLYPAKYLARLGVLRGMEMIIQTLVPWSFNVTNMSRTSLSPVLERWKL</sequence>
<organism evidence="1">
    <name type="scientific">Solanum chacoense</name>
    <name type="common">Chaco potato</name>
    <dbReference type="NCBI Taxonomy" id="4108"/>
    <lineage>
        <taxon>Eukaryota</taxon>
        <taxon>Viridiplantae</taxon>
        <taxon>Streptophyta</taxon>
        <taxon>Embryophyta</taxon>
        <taxon>Tracheophyta</taxon>
        <taxon>Spermatophyta</taxon>
        <taxon>Magnoliopsida</taxon>
        <taxon>eudicotyledons</taxon>
        <taxon>Gunneridae</taxon>
        <taxon>Pentapetalae</taxon>
        <taxon>asterids</taxon>
        <taxon>lamiids</taxon>
        <taxon>Solanales</taxon>
        <taxon>Solanaceae</taxon>
        <taxon>Solanoideae</taxon>
        <taxon>Solaneae</taxon>
        <taxon>Solanum</taxon>
    </lineage>
</organism>
<protein>
    <submittedName>
        <fullName evidence="1">Putative ovule protein</fullName>
    </submittedName>
</protein>
<dbReference type="EMBL" id="GEDG01028885">
    <property type="protein sequence ID" value="JAP12894.1"/>
    <property type="molecule type" value="Transcribed_RNA"/>
</dbReference>
<name>A0A0V0GXS2_SOLCH</name>
<accession>A0A0V0GXS2</accession>
<reference evidence="1" key="1">
    <citation type="submission" date="2015-12" db="EMBL/GenBank/DDBJ databases">
        <title>Gene expression during late stages of embryo sac development: a critical building block for successful pollen-pistil interactions.</title>
        <authorList>
            <person name="Liu Y."/>
            <person name="Joly V."/>
            <person name="Sabar M."/>
            <person name="Matton D.P."/>
        </authorList>
    </citation>
    <scope>NUCLEOTIDE SEQUENCE</scope>
</reference>
<dbReference type="AlphaFoldDB" id="A0A0V0GXS2"/>
<evidence type="ECO:0000313" key="1">
    <source>
        <dbReference type="EMBL" id="JAP12894.1"/>
    </source>
</evidence>
<proteinExistence type="predicted"/>